<sequence>MNVTDLSLGHEPLTAKELTNRATEFGWNPLVGFKYWARAAETIHHEAQVYLREGNLPQTYLLLYRYSTLVLHYLSKHPQAKELESRRAIQQLGKRLPRVIETLEILRPEIDDNYDRWRKISAAERDLAQDRKQLTSGSSTSYAKHAARDPALSWSYSSPADVLDVQDYQDLAVDLARKEIRNRRRITAGESERDSSRIGRWGTLRTEQERKPAPEPYMDDDELRRQMEATRRQLDRSDDYARPYDDDRDYAPPSSYYYPSINKSARRDYDYERPVSRERLDGPRPQPPRPPKERDDWSPPPGPPPWPDKGFHQERDSSLFPPPRPGKELLAPSTASEYNTPDEEAPIVPAKTPAESSAESDRRVTFRPAAYLENGDPVRPVFLPSTLRERFLQLAAPNTRRGLEMCGTLCGTAVNNALFISHLVIPEQTCTSDTCETENESSMLEYCITNDLQVIGWIHTHPTQTCFMSSRDLHTQAGYQVMMPESIAIVCAPKSEPSWGIFRLTNPPGLPHLLSCQRSETFHPHSVDNLYVDAGHPQGHVYESRSLEFEVCDLRPGH</sequence>
<dbReference type="Gene3D" id="1.20.58.80">
    <property type="entry name" value="Phosphotransferase system, lactose/cellobiose-type IIA subunit"/>
    <property type="match status" value="1"/>
</dbReference>
<feature type="region of interest" description="Disordered" evidence="9">
    <location>
        <begin position="188"/>
        <end position="362"/>
    </location>
</feature>
<comment type="cofactor">
    <cofactor evidence="1">
        <name>Zn(2+)</name>
        <dbReference type="ChEBI" id="CHEBI:29105"/>
    </cofactor>
</comment>
<dbReference type="EMBL" id="MU853586">
    <property type="protein sequence ID" value="KAK4143392.1"/>
    <property type="molecule type" value="Genomic_DNA"/>
</dbReference>
<organism evidence="11 12">
    <name type="scientific">Dichotomopilus funicola</name>
    <dbReference type="NCBI Taxonomy" id="1934379"/>
    <lineage>
        <taxon>Eukaryota</taxon>
        <taxon>Fungi</taxon>
        <taxon>Dikarya</taxon>
        <taxon>Ascomycota</taxon>
        <taxon>Pezizomycotina</taxon>
        <taxon>Sordariomycetes</taxon>
        <taxon>Sordariomycetidae</taxon>
        <taxon>Sordariales</taxon>
        <taxon>Chaetomiaceae</taxon>
        <taxon>Dichotomopilus</taxon>
    </lineage>
</organism>
<dbReference type="InterPro" id="IPR000555">
    <property type="entry name" value="JAMM/MPN+_dom"/>
</dbReference>
<evidence type="ECO:0000256" key="6">
    <source>
        <dbReference type="ARBA" id="ARBA00022801"/>
    </source>
</evidence>
<dbReference type="FunFam" id="3.40.140.10:FF:000033">
    <property type="entry name" value="AMSH-like protease sst2"/>
    <property type="match status" value="1"/>
</dbReference>
<reference evidence="11" key="1">
    <citation type="journal article" date="2023" name="Mol. Phylogenet. Evol.">
        <title>Genome-scale phylogeny and comparative genomics of the fungal order Sordariales.</title>
        <authorList>
            <person name="Hensen N."/>
            <person name="Bonometti L."/>
            <person name="Westerberg I."/>
            <person name="Brannstrom I.O."/>
            <person name="Guillou S."/>
            <person name="Cros-Aarteil S."/>
            <person name="Calhoun S."/>
            <person name="Haridas S."/>
            <person name="Kuo A."/>
            <person name="Mondo S."/>
            <person name="Pangilinan J."/>
            <person name="Riley R."/>
            <person name="LaButti K."/>
            <person name="Andreopoulos B."/>
            <person name="Lipzen A."/>
            <person name="Chen C."/>
            <person name="Yan M."/>
            <person name="Daum C."/>
            <person name="Ng V."/>
            <person name="Clum A."/>
            <person name="Steindorff A."/>
            <person name="Ohm R.A."/>
            <person name="Martin F."/>
            <person name="Silar P."/>
            <person name="Natvig D.O."/>
            <person name="Lalanne C."/>
            <person name="Gautier V."/>
            <person name="Ament-Velasquez S.L."/>
            <person name="Kruys A."/>
            <person name="Hutchinson M.I."/>
            <person name="Powell A.J."/>
            <person name="Barry K."/>
            <person name="Miller A.N."/>
            <person name="Grigoriev I.V."/>
            <person name="Debuchy R."/>
            <person name="Gladieux P."/>
            <person name="Hiltunen Thoren M."/>
            <person name="Johannesson H."/>
        </authorList>
    </citation>
    <scope>NUCLEOTIDE SEQUENCE</scope>
    <source>
        <strain evidence="11">CBS 141.50</strain>
    </source>
</reference>
<dbReference type="GO" id="GO:0046872">
    <property type="term" value="F:metal ion binding"/>
    <property type="evidence" value="ECO:0007669"/>
    <property type="project" value="UniProtKB-KW"/>
</dbReference>
<evidence type="ECO:0000256" key="5">
    <source>
        <dbReference type="ARBA" id="ARBA00022786"/>
    </source>
</evidence>
<keyword evidence="3" id="KW-0645">Protease</keyword>
<keyword evidence="7" id="KW-0862">Zinc</keyword>
<feature type="compositionally biased region" description="Basic and acidic residues" evidence="9">
    <location>
        <begin position="265"/>
        <end position="282"/>
    </location>
</feature>
<feature type="compositionally biased region" description="Low complexity" evidence="9">
    <location>
        <begin position="251"/>
        <end position="260"/>
    </location>
</feature>
<dbReference type="PANTHER" id="PTHR12947:SF13">
    <property type="entry name" value="FI19924P1"/>
    <property type="match status" value="1"/>
</dbReference>
<evidence type="ECO:0000256" key="1">
    <source>
        <dbReference type="ARBA" id="ARBA00001947"/>
    </source>
</evidence>
<evidence type="ECO:0000256" key="9">
    <source>
        <dbReference type="SAM" id="MobiDB-lite"/>
    </source>
</evidence>
<evidence type="ECO:0000313" key="12">
    <source>
        <dbReference type="Proteomes" id="UP001302676"/>
    </source>
</evidence>
<dbReference type="Proteomes" id="UP001302676">
    <property type="component" value="Unassembled WGS sequence"/>
</dbReference>
<keyword evidence="6" id="KW-0378">Hydrolase</keyword>
<dbReference type="GO" id="GO:0061578">
    <property type="term" value="F:K63-linked deubiquitinase activity"/>
    <property type="evidence" value="ECO:0007669"/>
    <property type="project" value="InterPro"/>
</dbReference>
<dbReference type="CDD" id="cd08066">
    <property type="entry name" value="MPN_AMSH_like"/>
    <property type="match status" value="1"/>
</dbReference>
<dbReference type="SUPFAM" id="SSF102712">
    <property type="entry name" value="JAB1/MPN domain"/>
    <property type="match status" value="1"/>
</dbReference>
<feature type="compositionally biased region" description="Pro residues" evidence="9">
    <location>
        <begin position="298"/>
        <end position="307"/>
    </location>
</feature>
<keyword evidence="4" id="KW-0479">Metal-binding</keyword>
<evidence type="ECO:0000256" key="8">
    <source>
        <dbReference type="ARBA" id="ARBA00023049"/>
    </source>
</evidence>
<feature type="compositionally biased region" description="Basic and acidic residues" evidence="9">
    <location>
        <begin position="222"/>
        <end position="245"/>
    </location>
</feature>
<dbReference type="GO" id="GO:0140492">
    <property type="term" value="F:metal-dependent deubiquitinase activity"/>
    <property type="evidence" value="ECO:0007669"/>
    <property type="project" value="InterPro"/>
</dbReference>
<keyword evidence="8" id="KW-0482">Metalloprotease</keyword>
<evidence type="ECO:0000256" key="7">
    <source>
        <dbReference type="ARBA" id="ARBA00022833"/>
    </source>
</evidence>
<accession>A0AAN6ZLZ5</accession>
<dbReference type="Pfam" id="PF01398">
    <property type="entry name" value="JAB"/>
    <property type="match status" value="1"/>
</dbReference>
<dbReference type="InterPro" id="IPR044098">
    <property type="entry name" value="STAMBP/STALP-like_MPN"/>
</dbReference>
<name>A0AAN6ZLZ5_9PEZI</name>
<dbReference type="GO" id="GO:0006508">
    <property type="term" value="P:proteolysis"/>
    <property type="evidence" value="ECO:0007669"/>
    <property type="project" value="UniProtKB-KW"/>
</dbReference>
<dbReference type="GO" id="GO:0005768">
    <property type="term" value="C:endosome"/>
    <property type="evidence" value="ECO:0007669"/>
    <property type="project" value="TreeGrafter"/>
</dbReference>
<proteinExistence type="inferred from homology"/>
<dbReference type="Gene3D" id="3.40.140.10">
    <property type="entry name" value="Cytidine Deaminase, domain 2"/>
    <property type="match status" value="1"/>
</dbReference>
<protein>
    <recommendedName>
        <fullName evidence="10">MPN domain-containing protein</fullName>
    </recommendedName>
</protein>
<comment type="caution">
    <text evidence="11">The sequence shown here is derived from an EMBL/GenBank/DDBJ whole genome shotgun (WGS) entry which is preliminary data.</text>
</comment>
<evidence type="ECO:0000256" key="4">
    <source>
        <dbReference type="ARBA" id="ARBA00022723"/>
    </source>
</evidence>
<comment type="similarity">
    <text evidence="2">Belongs to the peptidase M67C family.</text>
</comment>
<dbReference type="SMART" id="SM00232">
    <property type="entry name" value="JAB_MPN"/>
    <property type="match status" value="1"/>
</dbReference>
<keyword evidence="5" id="KW-0833">Ubl conjugation pathway</keyword>
<keyword evidence="12" id="KW-1185">Reference proteome</keyword>
<evidence type="ECO:0000256" key="2">
    <source>
        <dbReference type="ARBA" id="ARBA00010981"/>
    </source>
</evidence>
<feature type="domain" description="MPN" evidence="10">
    <location>
        <begin position="381"/>
        <end position="508"/>
    </location>
</feature>
<dbReference type="PROSITE" id="PS50249">
    <property type="entry name" value="MPN"/>
    <property type="match status" value="1"/>
</dbReference>
<evidence type="ECO:0000256" key="3">
    <source>
        <dbReference type="ARBA" id="ARBA00022670"/>
    </source>
</evidence>
<dbReference type="RefSeq" id="XP_062636763.1">
    <property type="nucleotide sequence ID" value="XM_062780786.1"/>
</dbReference>
<dbReference type="GeneID" id="87817399"/>
<dbReference type="GO" id="GO:0070536">
    <property type="term" value="P:protein K63-linked deubiquitination"/>
    <property type="evidence" value="ECO:0007669"/>
    <property type="project" value="InterPro"/>
</dbReference>
<dbReference type="GO" id="GO:0016020">
    <property type="term" value="C:membrane"/>
    <property type="evidence" value="ECO:0007669"/>
    <property type="project" value="TreeGrafter"/>
</dbReference>
<evidence type="ECO:0000313" key="11">
    <source>
        <dbReference type="EMBL" id="KAK4143392.1"/>
    </source>
</evidence>
<dbReference type="AlphaFoldDB" id="A0AAN6ZLZ5"/>
<dbReference type="InterPro" id="IPR037518">
    <property type="entry name" value="MPN"/>
</dbReference>
<dbReference type="PANTHER" id="PTHR12947">
    <property type="entry name" value="AMSH-LIKE PROTEASE"/>
    <property type="match status" value="1"/>
</dbReference>
<gene>
    <name evidence="11" type="ORF">C8A04DRAFT_28815</name>
</gene>
<reference evidence="11" key="2">
    <citation type="submission" date="2023-05" db="EMBL/GenBank/DDBJ databases">
        <authorList>
            <consortium name="Lawrence Berkeley National Laboratory"/>
            <person name="Steindorff A."/>
            <person name="Hensen N."/>
            <person name="Bonometti L."/>
            <person name="Westerberg I."/>
            <person name="Brannstrom I.O."/>
            <person name="Guillou S."/>
            <person name="Cros-Aarteil S."/>
            <person name="Calhoun S."/>
            <person name="Haridas S."/>
            <person name="Kuo A."/>
            <person name="Mondo S."/>
            <person name="Pangilinan J."/>
            <person name="Riley R."/>
            <person name="Labutti K."/>
            <person name="Andreopoulos B."/>
            <person name="Lipzen A."/>
            <person name="Chen C."/>
            <person name="Yanf M."/>
            <person name="Daum C."/>
            <person name="Ng V."/>
            <person name="Clum A."/>
            <person name="Ohm R."/>
            <person name="Martin F."/>
            <person name="Silar P."/>
            <person name="Natvig D."/>
            <person name="Lalanne C."/>
            <person name="Gautier V."/>
            <person name="Ament-Velasquez S.L."/>
            <person name="Kruys A."/>
            <person name="Hutchinson M.I."/>
            <person name="Powell A.J."/>
            <person name="Barry K."/>
            <person name="Miller A.N."/>
            <person name="Grigoriev I.V."/>
            <person name="Debuchy R."/>
            <person name="Gladieux P."/>
            <person name="Thoren M.H."/>
            <person name="Johannesson H."/>
        </authorList>
    </citation>
    <scope>NUCLEOTIDE SEQUENCE</scope>
    <source>
        <strain evidence="11">CBS 141.50</strain>
    </source>
</reference>
<evidence type="ECO:0000259" key="10">
    <source>
        <dbReference type="PROSITE" id="PS50249"/>
    </source>
</evidence>